<dbReference type="FunFam" id="2.60.120.260:FF:000102">
    <property type="entry name" value="Rhamnogalacturonate lyase A"/>
    <property type="match status" value="1"/>
</dbReference>
<dbReference type="Proteomes" id="UP000298030">
    <property type="component" value="Unassembled WGS sequence"/>
</dbReference>
<keyword evidence="5" id="KW-0964">Secreted</keyword>
<evidence type="ECO:0000256" key="2">
    <source>
        <dbReference type="ARBA" id="ARBA00004613"/>
    </source>
</evidence>
<dbReference type="STRING" id="71717.A0A4Y7STA5"/>
<dbReference type="Pfam" id="PF09284">
    <property type="entry name" value="RhgB_N"/>
    <property type="match status" value="1"/>
</dbReference>
<comment type="catalytic activity">
    <reaction evidence="1">
        <text>Endotype eliminative cleavage of L-alpha-rhamnopyranosyl-(1-&gt;4)-alpha-D-galactopyranosyluronic acid bonds of rhamnogalacturonan I domains in ramified hairy regions of pectin leaving L-rhamnopyranose at the reducing end and 4-deoxy-4,5-unsaturated D-galactopyranosyluronic acid at the non-reducing end.</text>
        <dbReference type="EC" id="4.2.2.23"/>
    </reaction>
</comment>
<dbReference type="OrthoDB" id="114708at2759"/>
<evidence type="ECO:0000256" key="5">
    <source>
        <dbReference type="ARBA" id="ARBA00022525"/>
    </source>
</evidence>
<organism evidence="16 17">
    <name type="scientific">Coprinellus micaceus</name>
    <name type="common">Glistening ink-cap mushroom</name>
    <name type="synonym">Coprinus micaceus</name>
    <dbReference type="NCBI Taxonomy" id="71717"/>
    <lineage>
        <taxon>Eukaryota</taxon>
        <taxon>Fungi</taxon>
        <taxon>Dikarya</taxon>
        <taxon>Basidiomycota</taxon>
        <taxon>Agaricomycotina</taxon>
        <taxon>Agaricomycetes</taxon>
        <taxon>Agaricomycetidae</taxon>
        <taxon>Agaricales</taxon>
        <taxon>Agaricineae</taxon>
        <taxon>Psathyrellaceae</taxon>
        <taxon>Coprinellus</taxon>
    </lineage>
</organism>
<dbReference type="InterPro" id="IPR008979">
    <property type="entry name" value="Galactose-bd-like_sf"/>
</dbReference>
<keyword evidence="17" id="KW-1185">Reference proteome</keyword>
<dbReference type="InterPro" id="IPR029411">
    <property type="entry name" value="RG-lyase_III"/>
</dbReference>
<keyword evidence="10" id="KW-0961">Cell wall biogenesis/degradation</keyword>
<dbReference type="CDD" id="cd10320">
    <property type="entry name" value="RGL4_N"/>
    <property type="match status" value="1"/>
</dbReference>
<evidence type="ECO:0000256" key="6">
    <source>
        <dbReference type="ARBA" id="ARBA00022729"/>
    </source>
</evidence>
<evidence type="ECO:0000259" key="15">
    <source>
        <dbReference type="Pfam" id="PF14686"/>
    </source>
</evidence>
<dbReference type="Gene3D" id="2.60.40.1120">
    <property type="entry name" value="Carboxypeptidase-like, regulatory domain"/>
    <property type="match status" value="1"/>
</dbReference>
<dbReference type="GO" id="GO:0005576">
    <property type="term" value="C:extracellular region"/>
    <property type="evidence" value="ECO:0007669"/>
    <property type="project" value="UniProtKB-SubCell"/>
</dbReference>
<evidence type="ECO:0000259" key="14">
    <source>
        <dbReference type="Pfam" id="PF14683"/>
    </source>
</evidence>
<dbReference type="GO" id="GO:0102210">
    <property type="term" value="F:rhamnogalacturonan endolyase activity"/>
    <property type="evidence" value="ECO:0007669"/>
    <property type="project" value="UniProtKB-EC"/>
</dbReference>
<name>A0A4Y7STA5_COPMI</name>
<feature type="signal peptide" evidence="12">
    <location>
        <begin position="1"/>
        <end position="22"/>
    </location>
</feature>
<feature type="chain" id="PRO_5021324668" description="rhamnogalacturonan endolyase" evidence="12">
    <location>
        <begin position="23"/>
        <end position="528"/>
    </location>
</feature>
<evidence type="ECO:0000256" key="7">
    <source>
        <dbReference type="ARBA" id="ARBA00023157"/>
    </source>
</evidence>
<dbReference type="GO" id="GO:0030246">
    <property type="term" value="F:carbohydrate binding"/>
    <property type="evidence" value="ECO:0007669"/>
    <property type="project" value="InterPro"/>
</dbReference>
<keyword evidence="8" id="KW-0456">Lyase</keyword>
<evidence type="ECO:0000256" key="11">
    <source>
        <dbReference type="ARBA" id="ARBA00023326"/>
    </source>
</evidence>
<dbReference type="InterPro" id="IPR016590">
    <property type="entry name" value="Rhamnogalacturonase_B"/>
</dbReference>
<feature type="domain" description="Rhamnogalacturonan lyase" evidence="15">
    <location>
        <begin position="277"/>
        <end position="352"/>
    </location>
</feature>
<dbReference type="SUPFAM" id="SSF49452">
    <property type="entry name" value="Starch-binding domain-like"/>
    <property type="match status" value="1"/>
</dbReference>
<dbReference type="CDD" id="cd10317">
    <property type="entry name" value="RGL4_C"/>
    <property type="match status" value="1"/>
</dbReference>
<evidence type="ECO:0000259" key="13">
    <source>
        <dbReference type="Pfam" id="PF09284"/>
    </source>
</evidence>
<evidence type="ECO:0000256" key="9">
    <source>
        <dbReference type="ARBA" id="ARBA00023277"/>
    </source>
</evidence>
<keyword evidence="9" id="KW-0119">Carbohydrate metabolism</keyword>
<evidence type="ECO:0000256" key="3">
    <source>
        <dbReference type="ARBA" id="ARBA00010418"/>
    </source>
</evidence>
<reference evidence="16 17" key="1">
    <citation type="journal article" date="2019" name="Nat. Ecol. Evol.">
        <title>Megaphylogeny resolves global patterns of mushroom evolution.</title>
        <authorList>
            <person name="Varga T."/>
            <person name="Krizsan K."/>
            <person name="Foldi C."/>
            <person name="Dima B."/>
            <person name="Sanchez-Garcia M."/>
            <person name="Sanchez-Ramirez S."/>
            <person name="Szollosi G.J."/>
            <person name="Szarkandi J.G."/>
            <person name="Papp V."/>
            <person name="Albert L."/>
            <person name="Andreopoulos W."/>
            <person name="Angelini C."/>
            <person name="Antonin V."/>
            <person name="Barry K.W."/>
            <person name="Bougher N.L."/>
            <person name="Buchanan P."/>
            <person name="Buyck B."/>
            <person name="Bense V."/>
            <person name="Catcheside P."/>
            <person name="Chovatia M."/>
            <person name="Cooper J."/>
            <person name="Damon W."/>
            <person name="Desjardin D."/>
            <person name="Finy P."/>
            <person name="Geml J."/>
            <person name="Haridas S."/>
            <person name="Hughes K."/>
            <person name="Justo A."/>
            <person name="Karasinski D."/>
            <person name="Kautmanova I."/>
            <person name="Kiss B."/>
            <person name="Kocsube S."/>
            <person name="Kotiranta H."/>
            <person name="LaButti K.M."/>
            <person name="Lechner B.E."/>
            <person name="Liimatainen K."/>
            <person name="Lipzen A."/>
            <person name="Lukacs Z."/>
            <person name="Mihaltcheva S."/>
            <person name="Morgado L.N."/>
            <person name="Niskanen T."/>
            <person name="Noordeloos M.E."/>
            <person name="Ohm R.A."/>
            <person name="Ortiz-Santana B."/>
            <person name="Ovrebo C."/>
            <person name="Racz N."/>
            <person name="Riley R."/>
            <person name="Savchenko A."/>
            <person name="Shiryaev A."/>
            <person name="Soop K."/>
            <person name="Spirin V."/>
            <person name="Szebenyi C."/>
            <person name="Tomsovsky M."/>
            <person name="Tulloss R.E."/>
            <person name="Uehling J."/>
            <person name="Grigoriev I.V."/>
            <person name="Vagvolgyi C."/>
            <person name="Papp T."/>
            <person name="Martin F.M."/>
            <person name="Miettinen O."/>
            <person name="Hibbett D.S."/>
            <person name="Nagy L.G."/>
        </authorList>
    </citation>
    <scope>NUCLEOTIDE SEQUENCE [LARGE SCALE GENOMIC DNA]</scope>
    <source>
        <strain evidence="16 17">FP101781</strain>
    </source>
</reference>
<gene>
    <name evidence="16" type="ORF">FA13DRAFT_1766045</name>
</gene>
<evidence type="ECO:0000313" key="17">
    <source>
        <dbReference type="Proteomes" id="UP000298030"/>
    </source>
</evidence>
<dbReference type="GO" id="GO:0045490">
    <property type="term" value="P:pectin catabolic process"/>
    <property type="evidence" value="ECO:0007669"/>
    <property type="project" value="TreeGrafter"/>
</dbReference>
<accession>A0A4Y7STA5</accession>
<dbReference type="InterPro" id="IPR015364">
    <property type="entry name" value="RhgB_N"/>
</dbReference>
<protein>
    <recommendedName>
        <fullName evidence="4">rhamnogalacturonan endolyase</fullName>
        <ecNumber evidence="4">4.2.2.23</ecNumber>
    </recommendedName>
</protein>
<dbReference type="CDD" id="cd10316">
    <property type="entry name" value="RGL4_M"/>
    <property type="match status" value="1"/>
</dbReference>
<dbReference type="InterPro" id="IPR014718">
    <property type="entry name" value="GH-type_carb-bd"/>
</dbReference>
<comment type="similarity">
    <text evidence="3">Belongs to the polysaccharide lyase 4 family.</text>
</comment>
<dbReference type="EMBL" id="QPFP01000066">
    <property type="protein sequence ID" value="TEB24489.1"/>
    <property type="molecule type" value="Genomic_DNA"/>
</dbReference>
<comment type="subcellular location">
    <subcellularLocation>
        <location evidence="2">Secreted</location>
    </subcellularLocation>
</comment>
<dbReference type="Pfam" id="PF14683">
    <property type="entry name" value="CBM-like"/>
    <property type="match status" value="1"/>
</dbReference>
<dbReference type="Gene3D" id="2.60.120.260">
    <property type="entry name" value="Galactose-binding domain-like"/>
    <property type="match status" value="1"/>
</dbReference>
<keyword evidence="6 12" id="KW-0732">Signal</keyword>
<dbReference type="InterPro" id="IPR029413">
    <property type="entry name" value="RG-lyase_II"/>
</dbReference>
<evidence type="ECO:0000256" key="12">
    <source>
        <dbReference type="SAM" id="SignalP"/>
    </source>
</evidence>
<dbReference type="EC" id="4.2.2.23" evidence="4"/>
<evidence type="ECO:0000313" key="16">
    <source>
        <dbReference type="EMBL" id="TEB24489.1"/>
    </source>
</evidence>
<dbReference type="GO" id="GO:0071555">
    <property type="term" value="P:cell wall organization"/>
    <property type="evidence" value="ECO:0007669"/>
    <property type="project" value="UniProtKB-KW"/>
</dbReference>
<dbReference type="Pfam" id="PF14686">
    <property type="entry name" value="fn3_3"/>
    <property type="match status" value="1"/>
</dbReference>
<dbReference type="PANTHER" id="PTHR36574:SF1">
    <property type="entry name" value="RHAMNOGALACTURONATE LYASE-RELATED"/>
    <property type="match status" value="1"/>
</dbReference>
<keyword evidence="7" id="KW-1015">Disulfide bond</keyword>
<sequence>MQYLRALLLCLPSLLLANVASAAFSLTESGNSLTADTNAGLIFTVDKSTGDVTSMKFNGIEVQDQGGKKSHIGSGIGAKCTWTRTGNNNNYFKITCTAGSLTQYYVARYNDPAIHMATFITAQPSIGELRFIARLRRAAVPQGVTASDMENGSVIEGSDVFLKNGETRSKFYSSKQFIDDRIHGVKGNGVAAWMIIPGTGYESASGGPFMRDIDNQGGAQQELYYYMNSGHTQTEAFRMGLHGPYALHFTSGAQPSADISTLFWEGLSIQGLVPQAGRGRVIGTASGVPSSFSSLQVVGFSNSASQYWTRTDSNGKFTGPYMKPGTYTMTLYKAELAVATQSVSVSAGGTLTSNIESAEDTRSVIWQIGDFDGTPRGFLNADKIETMHPSDKRMSSWGPVTFNVGSAVNQFPMAIFKAIGPVTLKFTLSSSQIGARTLEIGTTLAFAGGRPQVQVNNWSGPAPAAPSQPNSRGVTRGTWRGNNIRYTVNIPSGTLVAGANTIVINVISGSSGDTFLSPNVVFDALRLF</sequence>
<feature type="domain" description="Rhamnogalacturonan lyase" evidence="14">
    <location>
        <begin position="365"/>
        <end position="527"/>
    </location>
</feature>
<dbReference type="AlphaFoldDB" id="A0A4Y7STA5"/>
<dbReference type="InterPro" id="IPR013784">
    <property type="entry name" value="Carb-bd-like_fold"/>
</dbReference>
<dbReference type="Gene3D" id="2.70.98.10">
    <property type="match status" value="1"/>
</dbReference>
<evidence type="ECO:0000256" key="10">
    <source>
        <dbReference type="ARBA" id="ARBA00023316"/>
    </source>
</evidence>
<evidence type="ECO:0000256" key="8">
    <source>
        <dbReference type="ARBA" id="ARBA00023239"/>
    </source>
</evidence>
<dbReference type="InterPro" id="IPR011013">
    <property type="entry name" value="Gal_mutarotase_sf_dom"/>
</dbReference>
<feature type="domain" description="Rhamnogalacturonase B N-terminal" evidence="13">
    <location>
        <begin position="24"/>
        <end position="271"/>
    </location>
</feature>
<evidence type="ECO:0000256" key="4">
    <source>
        <dbReference type="ARBA" id="ARBA00012437"/>
    </source>
</evidence>
<dbReference type="PANTHER" id="PTHR36574">
    <property type="entry name" value="RHAMNOGALACTURONATE LYASE-RELATED"/>
    <property type="match status" value="1"/>
</dbReference>
<evidence type="ECO:0000256" key="1">
    <source>
        <dbReference type="ARBA" id="ARBA00001324"/>
    </source>
</evidence>
<proteinExistence type="inferred from homology"/>
<comment type="caution">
    <text evidence="16">The sequence shown here is derived from an EMBL/GenBank/DDBJ whole genome shotgun (WGS) entry which is preliminary data.</text>
</comment>
<dbReference type="SUPFAM" id="SSF49785">
    <property type="entry name" value="Galactose-binding domain-like"/>
    <property type="match status" value="1"/>
</dbReference>
<keyword evidence="11" id="KW-0624">Polysaccharide degradation</keyword>
<dbReference type="SUPFAM" id="SSF74650">
    <property type="entry name" value="Galactose mutarotase-like"/>
    <property type="match status" value="1"/>
</dbReference>